<dbReference type="EMBL" id="CP022426">
    <property type="protein sequence ID" value="ATP09796.1"/>
    <property type="molecule type" value="Genomic_DNA"/>
</dbReference>
<evidence type="ECO:0000313" key="6">
    <source>
        <dbReference type="Proteomes" id="UP000222916"/>
    </source>
</evidence>
<dbReference type="AlphaFoldDB" id="T0PIF4"/>
<dbReference type="InterPro" id="IPR006119">
    <property type="entry name" value="Resolv_N"/>
</dbReference>
<evidence type="ECO:0000256" key="3">
    <source>
        <dbReference type="SAM" id="Coils"/>
    </source>
</evidence>
<keyword evidence="3" id="KW-0175">Coiled coil</keyword>
<proteinExistence type="predicted"/>
<evidence type="ECO:0000256" key="1">
    <source>
        <dbReference type="ARBA" id="ARBA00023125"/>
    </source>
</evidence>
<organism evidence="5 6">
    <name type="scientific">Aeromonas salmonicida subsp. pectinolytica 34mel</name>
    <dbReference type="NCBI Taxonomy" id="1324960"/>
    <lineage>
        <taxon>Bacteria</taxon>
        <taxon>Pseudomonadati</taxon>
        <taxon>Pseudomonadota</taxon>
        <taxon>Gammaproteobacteria</taxon>
        <taxon>Aeromonadales</taxon>
        <taxon>Aeromonadaceae</taxon>
        <taxon>Aeromonas</taxon>
    </lineage>
</organism>
<dbReference type="InterPro" id="IPR036162">
    <property type="entry name" value="Resolvase-like_N_sf"/>
</dbReference>
<reference evidence="6" key="1">
    <citation type="journal article" date="2018" name="BMC Genomics">
        <title>The complete and fully assembled genome sequence of Aeromonas salmonicida subsp. pectinolytica and its comparative analysis with other Aeromonas species: investigation of the mobilome in environmental and pathogenic strains.</title>
        <authorList>
            <person name="Pfeiffer F."/>
            <person name="Zamora-Lagos M.A."/>
            <person name="Blettinger M."/>
            <person name="Yeroslaviz A."/>
            <person name="Dahl A."/>
            <person name="Gruber S."/>
            <person name="Habermann B.H."/>
        </authorList>
    </citation>
    <scope>NUCLEOTIDE SEQUENCE [LARGE SCALE GENOMIC DNA]</scope>
    <source>
        <strain evidence="6">34mel</strain>
    </source>
</reference>
<dbReference type="SMART" id="SM00857">
    <property type="entry name" value="Resolvase"/>
    <property type="match status" value="1"/>
</dbReference>
<dbReference type="InterPro" id="IPR050639">
    <property type="entry name" value="SSR_resolvase"/>
</dbReference>
<keyword evidence="2" id="KW-0233">DNA recombination</keyword>
<dbReference type="PANTHER" id="PTHR30461">
    <property type="entry name" value="DNA-INVERTASE FROM LAMBDOID PROPHAGE"/>
    <property type="match status" value="1"/>
</dbReference>
<sequence>MPQAILYSRFSSSQQADGDSLRRQTEMAERFCMTHGLELSSMTFEDLGVSGWKEVLRDGLKSLLKAVERGVVPNDSFILVEAADRLSRKGWEDVTKIVSELISRGCSLVTIENGQIYNSTNFKTLAGVLPLMISADLAKQESDRKSQRIRSVKTAKREQRVIQGNQPFWIDIVDGAPVLNAKAPLARRIVDLSLSGKRPLAIVREFNTERLESPNGGVWQVAVIRSILKNTILYGAKTYFESRDGEYTPVETVAGLYPKICTKAEFDIIKTGTGKKGRKGKGPFSTLLRCVCGRPLVIKGRRGDDTYRVCSGSIDNVCKLKGYYKNIDEILLNQVAFIEVPNDKPVEVNNDERISELEQRLIDLDEMRKENKGKTRILQMVFEEIEEVEQELEELNKEEPISQDDIDLKTIMDIEDSDKQNAILKRRIKKIECSKDGYFTNVHIVFRTGFQRKMIIDQSRKLKGGYEVMGVAIGGDRLRQELEELGQEEE</sequence>
<dbReference type="Gene3D" id="3.90.1750.20">
    <property type="entry name" value="Putative Large Serine Recombinase, Chain B, Domain 2"/>
    <property type="match status" value="1"/>
</dbReference>
<protein>
    <submittedName>
        <fullName evidence="5">Resolvase domain protein</fullName>
    </submittedName>
</protein>
<evidence type="ECO:0000256" key="2">
    <source>
        <dbReference type="ARBA" id="ARBA00023172"/>
    </source>
</evidence>
<dbReference type="GO" id="GO:0000150">
    <property type="term" value="F:DNA strand exchange activity"/>
    <property type="evidence" value="ECO:0007669"/>
    <property type="project" value="InterPro"/>
</dbReference>
<dbReference type="PANTHER" id="PTHR30461:SF2">
    <property type="entry name" value="SERINE RECOMBINASE PINE-RELATED"/>
    <property type="match status" value="1"/>
</dbReference>
<dbReference type="Proteomes" id="UP000222916">
    <property type="component" value="Chromosome"/>
</dbReference>
<feature type="domain" description="Resolvase/invertase-type recombinase catalytic" evidence="4">
    <location>
        <begin position="3"/>
        <end position="160"/>
    </location>
</feature>
<accession>T0PIF4</accession>
<evidence type="ECO:0000313" key="5">
    <source>
        <dbReference type="EMBL" id="ATP09796.1"/>
    </source>
</evidence>
<gene>
    <name evidence="5" type="ORF">Asalp_26560</name>
</gene>
<name>T0PIF4_AERSA</name>
<evidence type="ECO:0000259" key="4">
    <source>
        <dbReference type="PROSITE" id="PS51736"/>
    </source>
</evidence>
<dbReference type="PROSITE" id="PS51736">
    <property type="entry name" value="RECOMBINASES_3"/>
    <property type="match status" value="1"/>
</dbReference>
<dbReference type="SUPFAM" id="SSF53041">
    <property type="entry name" value="Resolvase-like"/>
    <property type="match status" value="1"/>
</dbReference>
<dbReference type="InterPro" id="IPR038109">
    <property type="entry name" value="DNA_bind_recomb_sf"/>
</dbReference>
<dbReference type="Pfam" id="PF07508">
    <property type="entry name" value="Recombinase"/>
    <property type="match status" value="1"/>
</dbReference>
<dbReference type="Gene3D" id="3.40.50.1390">
    <property type="entry name" value="Resolvase, N-terminal catalytic domain"/>
    <property type="match status" value="1"/>
</dbReference>
<dbReference type="Pfam" id="PF00239">
    <property type="entry name" value="Resolvase"/>
    <property type="match status" value="1"/>
</dbReference>
<dbReference type="RefSeq" id="WP_021140033.1">
    <property type="nucleotide sequence ID" value="NZ_ARYZ02000042.1"/>
</dbReference>
<keyword evidence="1" id="KW-0238">DNA-binding</keyword>
<feature type="coiled-coil region" evidence="3">
    <location>
        <begin position="354"/>
        <end position="405"/>
    </location>
</feature>
<dbReference type="GO" id="GO:0003677">
    <property type="term" value="F:DNA binding"/>
    <property type="evidence" value="ECO:0007669"/>
    <property type="project" value="UniProtKB-KW"/>
</dbReference>
<dbReference type="CDD" id="cd00338">
    <property type="entry name" value="Ser_Recombinase"/>
    <property type="match status" value="1"/>
</dbReference>
<dbReference type="InterPro" id="IPR011109">
    <property type="entry name" value="DNA_bind_recombinase_dom"/>
</dbReference>